<sequence>MSAEVTIKLGYPVTVNDAPSADFALDIAKAVNGDKNVAHMPNPVMGAEDFSYVLEKVPGAMLFLGGTPQGKDPRTAPPNHSNRVMFEEDAMTTGMALYSALALRTLGLTLS</sequence>
<dbReference type="AlphaFoldDB" id="A0A6J6VIS6"/>
<dbReference type="InterPro" id="IPR017439">
    <property type="entry name" value="Amidohydrolase"/>
</dbReference>
<protein>
    <submittedName>
        <fullName evidence="1">Unannotated protein</fullName>
    </submittedName>
</protein>
<name>A0A6J6VIS6_9ZZZZ</name>
<dbReference type="EMBL" id="CAEZZM010000162">
    <property type="protein sequence ID" value="CAB4770337.1"/>
    <property type="molecule type" value="Genomic_DNA"/>
</dbReference>
<gene>
    <name evidence="1" type="ORF">UFOPK2872_01119</name>
</gene>
<proteinExistence type="predicted"/>
<evidence type="ECO:0000313" key="1">
    <source>
        <dbReference type="EMBL" id="CAB4770337.1"/>
    </source>
</evidence>
<dbReference type="PANTHER" id="PTHR11014">
    <property type="entry name" value="PEPTIDASE M20 FAMILY MEMBER"/>
    <property type="match status" value="1"/>
</dbReference>
<dbReference type="PANTHER" id="PTHR11014:SF63">
    <property type="entry name" value="METALLOPEPTIDASE, PUTATIVE (AFU_ORTHOLOGUE AFUA_6G09600)-RELATED"/>
    <property type="match status" value="1"/>
</dbReference>
<dbReference type="Pfam" id="PF01546">
    <property type="entry name" value="Peptidase_M20"/>
    <property type="match status" value="1"/>
</dbReference>
<dbReference type="GO" id="GO:0016787">
    <property type="term" value="F:hydrolase activity"/>
    <property type="evidence" value="ECO:0007669"/>
    <property type="project" value="InterPro"/>
</dbReference>
<dbReference type="Gene3D" id="3.40.630.10">
    <property type="entry name" value="Zn peptidases"/>
    <property type="match status" value="1"/>
</dbReference>
<accession>A0A6J6VIS6</accession>
<organism evidence="1">
    <name type="scientific">freshwater metagenome</name>
    <dbReference type="NCBI Taxonomy" id="449393"/>
    <lineage>
        <taxon>unclassified sequences</taxon>
        <taxon>metagenomes</taxon>
        <taxon>ecological metagenomes</taxon>
    </lineage>
</organism>
<reference evidence="1" key="1">
    <citation type="submission" date="2020-05" db="EMBL/GenBank/DDBJ databases">
        <authorList>
            <person name="Chiriac C."/>
            <person name="Salcher M."/>
            <person name="Ghai R."/>
            <person name="Kavagutti S V."/>
        </authorList>
    </citation>
    <scope>NUCLEOTIDE SEQUENCE</scope>
</reference>
<dbReference type="SUPFAM" id="SSF53187">
    <property type="entry name" value="Zn-dependent exopeptidases"/>
    <property type="match status" value="1"/>
</dbReference>
<dbReference type="InterPro" id="IPR002933">
    <property type="entry name" value="Peptidase_M20"/>
</dbReference>